<dbReference type="EMBL" id="JAAGLQ010000574">
    <property type="protein sequence ID" value="NEA19070.1"/>
    <property type="molecule type" value="Genomic_DNA"/>
</dbReference>
<organism evidence="2 3">
    <name type="scientific">Streptomyces halstedii</name>
    <dbReference type="NCBI Taxonomy" id="1944"/>
    <lineage>
        <taxon>Bacteria</taxon>
        <taxon>Bacillati</taxon>
        <taxon>Actinomycetota</taxon>
        <taxon>Actinomycetes</taxon>
        <taxon>Kitasatosporales</taxon>
        <taxon>Streptomycetaceae</taxon>
        <taxon>Streptomyces</taxon>
    </lineage>
</organism>
<evidence type="ECO:0000256" key="1">
    <source>
        <dbReference type="SAM" id="MobiDB-lite"/>
    </source>
</evidence>
<protein>
    <submittedName>
        <fullName evidence="2">Uncharacterized protein</fullName>
    </submittedName>
</protein>
<reference evidence="2 3" key="1">
    <citation type="submission" date="2020-01" db="EMBL/GenBank/DDBJ databases">
        <title>Insect and environment-associated Actinomycetes.</title>
        <authorList>
            <person name="Currrie C."/>
            <person name="Chevrette M."/>
            <person name="Carlson C."/>
            <person name="Stubbendieck R."/>
            <person name="Wendt-Pienkowski E."/>
        </authorList>
    </citation>
    <scope>NUCLEOTIDE SEQUENCE [LARGE SCALE GENOMIC DNA]</scope>
    <source>
        <strain evidence="2 3">SID11342</strain>
    </source>
</reference>
<feature type="compositionally biased region" description="Low complexity" evidence="1">
    <location>
        <begin position="52"/>
        <end position="70"/>
    </location>
</feature>
<evidence type="ECO:0000313" key="3">
    <source>
        <dbReference type="Proteomes" id="UP000471293"/>
    </source>
</evidence>
<feature type="region of interest" description="Disordered" evidence="1">
    <location>
        <begin position="1"/>
        <end position="117"/>
    </location>
</feature>
<feature type="compositionally biased region" description="Polar residues" evidence="1">
    <location>
        <begin position="78"/>
        <end position="97"/>
    </location>
</feature>
<name>A0A6N9U5H3_STRHA</name>
<feature type="compositionally biased region" description="Polar residues" evidence="1">
    <location>
        <begin position="108"/>
        <end position="117"/>
    </location>
</feature>
<proteinExistence type="predicted"/>
<evidence type="ECO:0000313" key="2">
    <source>
        <dbReference type="EMBL" id="NEA19070.1"/>
    </source>
</evidence>
<comment type="caution">
    <text evidence="2">The sequence shown here is derived from an EMBL/GenBank/DDBJ whole genome shotgun (WGS) entry which is preliminary data.</text>
</comment>
<accession>A0A6N9U5H3</accession>
<sequence length="117" mass="11467">MAITLSSLSCAVRPGNSRGSAATDGDDFGLGARLDGSSVGEGDAVGSSSTEADGSTGALDAALLTADPLGSPAPPESGPSQATQASPRAATMSTVRSTFMPGTLTRRAPQQTEVADL</sequence>
<gene>
    <name evidence="2" type="ORF">G3I29_26970</name>
</gene>
<dbReference type="RefSeq" id="WP_161214053.1">
    <property type="nucleotide sequence ID" value="NZ_JAAGLQ010000574.1"/>
</dbReference>
<dbReference type="AlphaFoldDB" id="A0A6N9U5H3"/>
<dbReference type="Proteomes" id="UP000471293">
    <property type="component" value="Unassembled WGS sequence"/>
</dbReference>